<organism evidence="2 3">
    <name type="scientific">Schinkia azotoformans MEV2011</name>
    <dbReference type="NCBI Taxonomy" id="1348973"/>
    <lineage>
        <taxon>Bacteria</taxon>
        <taxon>Bacillati</taxon>
        <taxon>Bacillota</taxon>
        <taxon>Bacilli</taxon>
        <taxon>Bacillales</taxon>
        <taxon>Bacillaceae</taxon>
        <taxon>Calidifontibacillus/Schinkia group</taxon>
        <taxon>Schinkia</taxon>
    </lineage>
</organism>
<dbReference type="OrthoDB" id="2885800at2"/>
<feature type="transmembrane region" description="Helical" evidence="1">
    <location>
        <begin position="71"/>
        <end position="93"/>
    </location>
</feature>
<keyword evidence="1" id="KW-1133">Transmembrane helix</keyword>
<name>A0A072NQ13_SCHAZ</name>
<protein>
    <submittedName>
        <fullName evidence="2">Uncharacterized protein</fullName>
    </submittedName>
</protein>
<dbReference type="EMBL" id="JJRY01000003">
    <property type="protein sequence ID" value="KEF39342.1"/>
    <property type="molecule type" value="Genomic_DNA"/>
</dbReference>
<sequence>MDLVLTYMVNVVVIAMSIFFLLYFGSERKRKFEEKNAMASFHICNVLFIIMTSSAAHVVMAIYIIEDMSKIIFQIAFLLFITLSLYLLGNIVFEHYKFMLKRYVKAENGKVLVLNKAYLKRK</sequence>
<evidence type="ECO:0000313" key="3">
    <source>
        <dbReference type="Proteomes" id="UP000027936"/>
    </source>
</evidence>
<dbReference type="AlphaFoldDB" id="A0A072NQ13"/>
<gene>
    <name evidence="2" type="ORF">M670_01105</name>
</gene>
<evidence type="ECO:0000256" key="1">
    <source>
        <dbReference type="SAM" id="Phobius"/>
    </source>
</evidence>
<dbReference type="Proteomes" id="UP000027936">
    <property type="component" value="Unassembled WGS sequence"/>
</dbReference>
<evidence type="ECO:0000313" key="2">
    <source>
        <dbReference type="EMBL" id="KEF39342.1"/>
    </source>
</evidence>
<reference evidence="2 3" key="1">
    <citation type="submission" date="2014-04" db="EMBL/GenBank/DDBJ databases">
        <title>Draft genome sequence of Bacillus azotoformans MEV2011, a (co-) denitrifying strain unable to grow in the presence of oxygen.</title>
        <authorList>
            <person name="Nielsen M."/>
            <person name="Schreiber L."/>
            <person name="Finster K."/>
            <person name="Schramm A."/>
        </authorList>
    </citation>
    <scope>NUCLEOTIDE SEQUENCE [LARGE SCALE GENOMIC DNA]</scope>
    <source>
        <strain evidence="2 3">MEV2011</strain>
    </source>
</reference>
<accession>A0A072NQ13</accession>
<keyword evidence="1" id="KW-0812">Transmembrane</keyword>
<keyword evidence="1" id="KW-0472">Membrane</keyword>
<comment type="caution">
    <text evidence="2">The sequence shown here is derived from an EMBL/GenBank/DDBJ whole genome shotgun (WGS) entry which is preliminary data.</text>
</comment>
<proteinExistence type="predicted"/>
<dbReference type="RefSeq" id="WP_051678071.1">
    <property type="nucleotide sequence ID" value="NZ_JJRY01000003.1"/>
</dbReference>
<feature type="transmembrane region" description="Helical" evidence="1">
    <location>
        <begin position="6"/>
        <end position="25"/>
    </location>
</feature>
<dbReference type="PATRIC" id="fig|1348973.3.peg.1077"/>
<feature type="transmembrane region" description="Helical" evidence="1">
    <location>
        <begin position="46"/>
        <end position="65"/>
    </location>
</feature>